<proteinExistence type="inferred from homology"/>
<comment type="similarity">
    <text evidence="1">Belongs to the ComF/GntX family.</text>
</comment>
<dbReference type="PANTHER" id="PTHR47505">
    <property type="entry name" value="DNA UTILIZATION PROTEIN YHGH"/>
    <property type="match status" value="1"/>
</dbReference>
<dbReference type="InterPro" id="IPR051910">
    <property type="entry name" value="ComF/GntX_DNA_util-trans"/>
</dbReference>
<dbReference type="Gene3D" id="3.40.50.2020">
    <property type="match status" value="1"/>
</dbReference>
<dbReference type="Proteomes" id="UP000251835">
    <property type="component" value="Unassembled WGS sequence"/>
</dbReference>
<comment type="caution">
    <text evidence="3">The sequence shown here is derived from an EMBL/GenBank/DDBJ whole genome shotgun (WGS) entry which is preliminary data.</text>
</comment>
<dbReference type="CDD" id="cd06223">
    <property type="entry name" value="PRTases_typeI"/>
    <property type="match status" value="1"/>
</dbReference>
<keyword evidence="4" id="KW-1185">Reference proteome</keyword>
<dbReference type="InterPro" id="IPR000836">
    <property type="entry name" value="PRTase_dom"/>
</dbReference>
<dbReference type="AlphaFoldDB" id="A0A7L4US01"/>
<evidence type="ECO:0000259" key="2">
    <source>
        <dbReference type="Pfam" id="PF00156"/>
    </source>
</evidence>
<dbReference type="SUPFAM" id="SSF53271">
    <property type="entry name" value="PRTase-like"/>
    <property type="match status" value="1"/>
</dbReference>
<dbReference type="RefSeq" id="WP_116495743.1">
    <property type="nucleotide sequence ID" value="NZ_QENZ01000003.1"/>
</dbReference>
<feature type="domain" description="Phosphoribosyltransferase" evidence="2">
    <location>
        <begin position="136"/>
        <end position="229"/>
    </location>
</feature>
<dbReference type="InterPro" id="IPR029057">
    <property type="entry name" value="PRTase-like"/>
</dbReference>
<gene>
    <name evidence="3" type="ORF">C7377_0508</name>
</gene>
<organism evidence="3 4">
    <name type="scientific">Balneicella halophila</name>
    <dbReference type="NCBI Taxonomy" id="1537566"/>
    <lineage>
        <taxon>Bacteria</taxon>
        <taxon>Pseudomonadati</taxon>
        <taxon>Bacteroidota</taxon>
        <taxon>Bacteroidia</taxon>
        <taxon>Bacteroidales</taxon>
        <taxon>Balneicellaceae</taxon>
        <taxon>Balneicella</taxon>
    </lineage>
</organism>
<sequence length="232" mass="26973">MRHIHRYIEGFTHLFFPDVCLTCSHPLLYGERTVCYRCISRLEPSRYNEYFDNEITHVFDGQVQIQYAFAGFHYHKEGLLQRLIFQLKYHHHKEIGVILGREIGYRLKDTVFENVDYLIPVPLHLKKKRKRGYNQSEHIARGIGEGLEKEVLTDVLIRKVHGVSQTRKSRMERFENMEKTFAVKAGEVLRGKHVLLIDDVVTTGSTLINCVRTLQESSQDLTVSIACLAKAD</sequence>
<protein>
    <submittedName>
        <fullName evidence="3">ComF family protein</fullName>
    </submittedName>
</protein>
<dbReference type="EMBL" id="QENZ01000003">
    <property type="protein sequence ID" value="PVX52201.1"/>
    <property type="molecule type" value="Genomic_DNA"/>
</dbReference>
<reference evidence="3 4" key="1">
    <citation type="submission" date="2018-05" db="EMBL/GenBank/DDBJ databases">
        <title>Genomic Encyclopedia of Type Strains, Phase IV (KMG-IV): sequencing the most valuable type-strain genomes for metagenomic binning, comparative biology and taxonomic classification.</title>
        <authorList>
            <person name="Goeker M."/>
        </authorList>
    </citation>
    <scope>NUCLEOTIDE SEQUENCE [LARGE SCALE GENOMIC DNA]</scope>
    <source>
        <strain evidence="3 4">DSM 28579</strain>
    </source>
</reference>
<dbReference type="PANTHER" id="PTHR47505:SF1">
    <property type="entry name" value="DNA UTILIZATION PROTEIN YHGH"/>
    <property type="match status" value="1"/>
</dbReference>
<dbReference type="OrthoDB" id="9779910at2"/>
<evidence type="ECO:0000313" key="4">
    <source>
        <dbReference type="Proteomes" id="UP000251835"/>
    </source>
</evidence>
<evidence type="ECO:0000313" key="3">
    <source>
        <dbReference type="EMBL" id="PVX52201.1"/>
    </source>
</evidence>
<accession>A0A7L4US01</accession>
<name>A0A7L4US01_BALHA</name>
<evidence type="ECO:0000256" key="1">
    <source>
        <dbReference type="ARBA" id="ARBA00008007"/>
    </source>
</evidence>
<dbReference type="Pfam" id="PF00156">
    <property type="entry name" value="Pribosyltran"/>
    <property type="match status" value="1"/>
</dbReference>